<evidence type="ECO:0000256" key="1">
    <source>
        <dbReference type="ARBA" id="ARBA00005690"/>
    </source>
</evidence>
<protein>
    <recommendedName>
        <fullName evidence="7">Replication factor A C-terminal domain-containing protein</fullName>
    </recommendedName>
</protein>
<dbReference type="InterPro" id="IPR012340">
    <property type="entry name" value="NA-bd_OB-fold"/>
</dbReference>
<organism evidence="8 9">
    <name type="scientific">Arachis hypogaea</name>
    <name type="common">Peanut</name>
    <dbReference type="NCBI Taxonomy" id="3818"/>
    <lineage>
        <taxon>Eukaryota</taxon>
        <taxon>Viridiplantae</taxon>
        <taxon>Streptophyta</taxon>
        <taxon>Embryophyta</taxon>
        <taxon>Tracheophyta</taxon>
        <taxon>Spermatophyta</taxon>
        <taxon>Magnoliopsida</taxon>
        <taxon>eudicotyledons</taxon>
        <taxon>Gunneridae</taxon>
        <taxon>Pentapetalae</taxon>
        <taxon>rosids</taxon>
        <taxon>fabids</taxon>
        <taxon>Fabales</taxon>
        <taxon>Fabaceae</taxon>
        <taxon>Papilionoideae</taxon>
        <taxon>50 kb inversion clade</taxon>
        <taxon>dalbergioids sensu lato</taxon>
        <taxon>Dalbergieae</taxon>
        <taxon>Pterocarpus clade</taxon>
        <taxon>Arachis</taxon>
    </lineage>
</organism>
<dbReference type="CDD" id="cd04476">
    <property type="entry name" value="RPA1_DBD_C"/>
    <property type="match status" value="1"/>
</dbReference>
<dbReference type="EMBL" id="SDMP01000011">
    <property type="protein sequence ID" value="RYR27779.1"/>
    <property type="molecule type" value="Genomic_DNA"/>
</dbReference>
<proteinExistence type="inferred from homology"/>
<evidence type="ECO:0000256" key="6">
    <source>
        <dbReference type="SAM" id="MobiDB-lite"/>
    </source>
</evidence>
<gene>
    <name evidence="8" type="ORF">Ahy_B01g051829</name>
</gene>
<evidence type="ECO:0000256" key="5">
    <source>
        <dbReference type="ARBA" id="ARBA00023125"/>
    </source>
</evidence>
<name>A0A445AMX8_ARAHY</name>
<feature type="region of interest" description="Disordered" evidence="6">
    <location>
        <begin position="492"/>
        <end position="539"/>
    </location>
</feature>
<dbReference type="PANTHER" id="PTHR47165">
    <property type="entry name" value="OS03G0429900 PROTEIN"/>
    <property type="match status" value="1"/>
</dbReference>
<evidence type="ECO:0000313" key="8">
    <source>
        <dbReference type="EMBL" id="RYR27779.1"/>
    </source>
</evidence>
<dbReference type="Proteomes" id="UP000289738">
    <property type="component" value="Chromosome B01"/>
</dbReference>
<evidence type="ECO:0000259" key="7">
    <source>
        <dbReference type="Pfam" id="PF08646"/>
    </source>
</evidence>
<dbReference type="AlphaFoldDB" id="A0A445AMX8"/>
<dbReference type="GO" id="GO:0003677">
    <property type="term" value="F:DNA binding"/>
    <property type="evidence" value="ECO:0007669"/>
    <property type="project" value="UniProtKB-KW"/>
</dbReference>
<evidence type="ECO:0000256" key="4">
    <source>
        <dbReference type="ARBA" id="ARBA00022833"/>
    </source>
</evidence>
<comment type="caution">
    <text evidence="8">The sequence shown here is derived from an EMBL/GenBank/DDBJ whole genome shotgun (WGS) entry which is preliminary data.</text>
</comment>
<reference evidence="8 9" key="1">
    <citation type="submission" date="2019-01" db="EMBL/GenBank/DDBJ databases">
        <title>Sequencing of cultivated peanut Arachis hypogaea provides insights into genome evolution and oil improvement.</title>
        <authorList>
            <person name="Chen X."/>
        </authorList>
    </citation>
    <scope>NUCLEOTIDE SEQUENCE [LARGE SCALE GENOMIC DNA]</scope>
    <source>
        <strain evidence="9">cv. Fuhuasheng</strain>
        <tissue evidence="8">Leaves</tissue>
    </source>
</reference>
<evidence type="ECO:0000313" key="9">
    <source>
        <dbReference type="Proteomes" id="UP000289738"/>
    </source>
</evidence>
<sequence length="539" mass="61173">MSESFDNLRDVNPRKLGWNFKVYTIRVWEEPSRFNEKELASIDLIIQDSTRMRASIPKPWLKSGGEKLFSFSCTTCATSLSMIKKNASPIIPGRWTLIFSQRTTVNPFQNPTFPLEAFRFRTISDIINAERLDGTELFDLIAEVVEKEDPRDLVTSKGKETKRLAIVLEDLECVFYHIQQPNRVHNVCHMVDQILPHLEEDRVEPLIVVLQLIKATRWNGKSSVQSHFNVSQLHVDPGLKEIVGFRNMLLGGATSSSMRISQVLPHGPWSGAEELTQDSLEFKFMREYMIIQKGPTWMVGTIVSINVSKNDWFYKSCRKCPKKVDTPVGNRYECGKFGHIHGCAALRFKVEVMVFDGTGSIRLLLWNKKTMMLCGKRAEQVMEEKVSTEDDYPPTFDNMMDKRVLFKLNVKSGNISQYDPVYTVMRVCDDKDIIEKNTPKEVSTTPTINNTENGCSNSIDMSGSVVNLNTDSDMQPSLDVPQECISSLKCKTPAKRSNNGEKGGSPSVNEIEDEGQLSTNRFSRKSGKRSNIQIIEEDN</sequence>
<dbReference type="Pfam" id="PF08646">
    <property type="entry name" value="Rep_fac-A_C"/>
    <property type="match status" value="1"/>
</dbReference>
<dbReference type="PANTHER" id="PTHR47165:SF4">
    <property type="entry name" value="OS03G0429900 PROTEIN"/>
    <property type="match status" value="1"/>
</dbReference>
<keyword evidence="9" id="KW-1185">Reference proteome</keyword>
<dbReference type="SUPFAM" id="SSF50249">
    <property type="entry name" value="Nucleic acid-binding proteins"/>
    <property type="match status" value="1"/>
</dbReference>
<keyword evidence="3" id="KW-0863">Zinc-finger</keyword>
<comment type="similarity">
    <text evidence="1">Belongs to the replication factor A protein 1 family.</text>
</comment>
<dbReference type="Gene3D" id="2.40.50.140">
    <property type="entry name" value="Nucleic acid-binding proteins"/>
    <property type="match status" value="2"/>
</dbReference>
<keyword evidence="4" id="KW-0862">Zinc</keyword>
<dbReference type="InterPro" id="IPR013955">
    <property type="entry name" value="Rep_factor-A_C"/>
</dbReference>
<feature type="domain" description="Replication factor A C-terminal" evidence="7">
    <location>
        <begin position="302"/>
        <end position="417"/>
    </location>
</feature>
<dbReference type="GO" id="GO:0008270">
    <property type="term" value="F:zinc ion binding"/>
    <property type="evidence" value="ECO:0007669"/>
    <property type="project" value="UniProtKB-KW"/>
</dbReference>
<accession>A0A445AMX8</accession>
<keyword evidence="2" id="KW-0479">Metal-binding</keyword>
<dbReference type="InterPro" id="IPR047192">
    <property type="entry name" value="Euk_RPA1_DBD_C"/>
</dbReference>
<evidence type="ECO:0000256" key="3">
    <source>
        <dbReference type="ARBA" id="ARBA00022771"/>
    </source>
</evidence>
<evidence type="ECO:0000256" key="2">
    <source>
        <dbReference type="ARBA" id="ARBA00022723"/>
    </source>
</evidence>
<keyword evidence="5" id="KW-0238">DNA-binding</keyword>